<keyword evidence="6" id="KW-0539">Nucleus</keyword>
<dbReference type="Proteomes" id="UP000243081">
    <property type="component" value="Unassembled WGS sequence"/>
</dbReference>
<dbReference type="Pfam" id="PF04082">
    <property type="entry name" value="Fungal_trans"/>
    <property type="match status" value="1"/>
</dbReference>
<evidence type="ECO:0000259" key="7">
    <source>
        <dbReference type="Pfam" id="PF04082"/>
    </source>
</evidence>
<evidence type="ECO:0000313" key="9">
    <source>
        <dbReference type="Proteomes" id="UP000243081"/>
    </source>
</evidence>
<keyword evidence="9" id="KW-1185">Reference proteome</keyword>
<evidence type="ECO:0000313" key="8">
    <source>
        <dbReference type="EMBL" id="OAQ98269.1"/>
    </source>
</evidence>
<dbReference type="EMBL" id="LUKN01002945">
    <property type="protein sequence ID" value="OAQ98269.1"/>
    <property type="molecule type" value="Genomic_DNA"/>
</dbReference>
<dbReference type="GO" id="GO:0046872">
    <property type="term" value="F:metal ion binding"/>
    <property type="evidence" value="ECO:0007669"/>
    <property type="project" value="UniProtKB-KW"/>
</dbReference>
<name>A0A179I929_CORDF</name>
<dbReference type="OrthoDB" id="4064873at2759"/>
<gene>
    <name evidence="8" type="ORF">LLEC1_08093</name>
</gene>
<evidence type="ECO:0000256" key="1">
    <source>
        <dbReference type="ARBA" id="ARBA00022723"/>
    </source>
</evidence>
<feature type="domain" description="Xylanolytic transcriptional activator regulatory" evidence="7">
    <location>
        <begin position="12"/>
        <end position="130"/>
    </location>
</feature>
<keyword evidence="1" id="KW-0479">Metal-binding</keyword>
<proteinExistence type="predicted"/>
<dbReference type="GO" id="GO:0003700">
    <property type="term" value="F:DNA-binding transcription factor activity"/>
    <property type="evidence" value="ECO:0007669"/>
    <property type="project" value="TreeGrafter"/>
</dbReference>
<evidence type="ECO:0000256" key="3">
    <source>
        <dbReference type="ARBA" id="ARBA00023015"/>
    </source>
</evidence>
<dbReference type="GO" id="GO:0003677">
    <property type="term" value="F:DNA binding"/>
    <property type="evidence" value="ECO:0007669"/>
    <property type="project" value="UniProtKB-KW"/>
</dbReference>
<keyword evidence="4" id="KW-0238">DNA-binding</keyword>
<dbReference type="InterPro" id="IPR007219">
    <property type="entry name" value="XnlR_reg_dom"/>
</dbReference>
<dbReference type="CDD" id="cd12148">
    <property type="entry name" value="fungal_TF_MHR"/>
    <property type="match status" value="1"/>
</dbReference>
<accession>A0A179I929</accession>
<reference evidence="8 9" key="1">
    <citation type="submission" date="2016-03" db="EMBL/GenBank/DDBJ databases">
        <title>Fine-scale spatial genetic structure of a fungal parasite of coffee scale insects.</title>
        <authorList>
            <person name="Jackson D."/>
            <person name="Zemenick K.A."/>
            <person name="Malloure B."/>
            <person name="Quandt C.A."/>
            <person name="James T.Y."/>
        </authorList>
    </citation>
    <scope>NUCLEOTIDE SEQUENCE [LARGE SCALE GENOMIC DNA]</scope>
    <source>
        <strain evidence="8 9">UM487</strain>
    </source>
</reference>
<evidence type="ECO:0000256" key="6">
    <source>
        <dbReference type="ARBA" id="ARBA00023242"/>
    </source>
</evidence>
<dbReference type="InterPro" id="IPR052478">
    <property type="entry name" value="Metabolite_Synth_Reg"/>
</dbReference>
<keyword evidence="3" id="KW-0805">Transcription regulation</keyword>
<dbReference type="PANTHER" id="PTHR31779:SF6">
    <property type="entry name" value="SNOAL-LIKE DOMAIN-CONTAINING PROTEIN"/>
    <property type="match status" value="1"/>
</dbReference>
<keyword evidence="5" id="KW-0804">Transcription</keyword>
<evidence type="ECO:0000256" key="4">
    <source>
        <dbReference type="ARBA" id="ARBA00023125"/>
    </source>
</evidence>
<dbReference type="GO" id="GO:0009410">
    <property type="term" value="P:response to xenobiotic stimulus"/>
    <property type="evidence" value="ECO:0007669"/>
    <property type="project" value="TreeGrafter"/>
</dbReference>
<dbReference type="AlphaFoldDB" id="A0A179I929"/>
<sequence length="368" mass="40432">MVAFGAVAAGVAALGSFLSASRHPQETELVRYAKAILDDPVTMRALTVDHVVASGLRVFYLRATTRPNNAWIASCTVLHLCEAVGLHREEIIVKTAAMPGAQAKGHTEDQLRRIFWIAYAGNKIMSYEYDRSSVSFNAVTCGEVSRKAGSVADQFISLGKMLPGPNSSFQPEYEAQTPTAELCERLRTLDKLHFAHPFMVATKADLTFCFYRRIYQLKMGIPDDIIQLVINSGNAAIVAAAQLASQGRMFWNVIGSVFQYTCVLLAMDTPASNAHVSRAFESLGNLVHAADTGLTREALSMARRLLSLSTAKKRQELEMLEAVEASYQDSPPQPEPPAGPSEELAWDMDWDQFLVEPYLTMFGFDAAL</sequence>
<organism evidence="8 9">
    <name type="scientific">Cordyceps confragosa</name>
    <name type="common">Lecanicillium lecanii</name>
    <dbReference type="NCBI Taxonomy" id="2714763"/>
    <lineage>
        <taxon>Eukaryota</taxon>
        <taxon>Fungi</taxon>
        <taxon>Dikarya</taxon>
        <taxon>Ascomycota</taxon>
        <taxon>Pezizomycotina</taxon>
        <taxon>Sordariomycetes</taxon>
        <taxon>Hypocreomycetidae</taxon>
        <taxon>Hypocreales</taxon>
        <taxon>Cordycipitaceae</taxon>
        <taxon>Akanthomyces</taxon>
    </lineage>
</organism>
<comment type="caution">
    <text evidence="8">The sequence shown here is derived from an EMBL/GenBank/DDBJ whole genome shotgun (WGS) entry which is preliminary data.</text>
</comment>
<dbReference type="PANTHER" id="PTHR31779">
    <property type="entry name" value="2-NITROPROPANE DIOXYGENASE FAMILY, PUTATIVE (AFU_ORTHOLOGUE AFUA_2G17430)-RELATED"/>
    <property type="match status" value="1"/>
</dbReference>
<protein>
    <recommendedName>
        <fullName evidence="7">Xylanolytic transcriptional activator regulatory domain-containing protein</fullName>
    </recommendedName>
</protein>
<evidence type="ECO:0000256" key="5">
    <source>
        <dbReference type="ARBA" id="ARBA00023163"/>
    </source>
</evidence>
<keyword evidence="2" id="KW-0862">Zinc</keyword>
<evidence type="ECO:0000256" key="2">
    <source>
        <dbReference type="ARBA" id="ARBA00022833"/>
    </source>
</evidence>